<dbReference type="SUPFAM" id="SSF53335">
    <property type="entry name" value="S-adenosyl-L-methionine-dependent methyltransferases"/>
    <property type="match status" value="1"/>
</dbReference>
<evidence type="ECO:0000256" key="3">
    <source>
        <dbReference type="ARBA" id="ARBA00022688"/>
    </source>
</evidence>
<dbReference type="HAMAP" id="MF_00472">
    <property type="entry name" value="UbiG"/>
    <property type="match status" value="1"/>
</dbReference>
<dbReference type="PANTHER" id="PTHR43464">
    <property type="entry name" value="METHYLTRANSFERASE"/>
    <property type="match status" value="1"/>
</dbReference>
<dbReference type="InterPro" id="IPR029063">
    <property type="entry name" value="SAM-dependent_MTases_sf"/>
</dbReference>
<dbReference type="Gene3D" id="3.40.50.150">
    <property type="entry name" value="Vaccinia Virus protein VP39"/>
    <property type="match status" value="1"/>
</dbReference>
<dbReference type="PANTHER" id="PTHR43464:SF19">
    <property type="entry name" value="UBIQUINONE BIOSYNTHESIS O-METHYLTRANSFERASE, MITOCHONDRIAL"/>
    <property type="match status" value="1"/>
</dbReference>
<keyword evidence="3 5" id="KW-0831">Ubiquinone biosynthesis</keyword>
<dbReference type="GO" id="GO:0061542">
    <property type="term" value="F:3-demethylubiquinol 3-O-methyltransferase activity"/>
    <property type="evidence" value="ECO:0007669"/>
    <property type="project" value="UniProtKB-UniRule"/>
</dbReference>
<dbReference type="UniPathway" id="UPA00232"/>
<evidence type="ECO:0000256" key="1">
    <source>
        <dbReference type="ARBA" id="ARBA00022603"/>
    </source>
</evidence>
<feature type="binding site" evidence="5">
    <location>
        <position position="136"/>
    </location>
    <ligand>
        <name>S-adenosyl-L-methionine</name>
        <dbReference type="ChEBI" id="CHEBI:59789"/>
    </ligand>
</feature>
<evidence type="ECO:0000313" key="6">
    <source>
        <dbReference type="EMBL" id="ADI19009.1"/>
    </source>
</evidence>
<dbReference type="GO" id="GO:0102208">
    <property type="term" value="F:2-polyprenyl-6-hydroxyphenol methylase activity"/>
    <property type="evidence" value="ECO:0007669"/>
    <property type="project" value="UniProtKB-EC"/>
</dbReference>
<dbReference type="EC" id="2.1.1.64" evidence="5"/>
<comment type="catalytic activity">
    <reaction evidence="5">
        <text>a 3-demethylubiquinol + S-adenosyl-L-methionine = a ubiquinol + S-adenosyl-L-homocysteine + H(+)</text>
        <dbReference type="Rhea" id="RHEA:44380"/>
        <dbReference type="Rhea" id="RHEA-COMP:9566"/>
        <dbReference type="Rhea" id="RHEA-COMP:10914"/>
        <dbReference type="ChEBI" id="CHEBI:15378"/>
        <dbReference type="ChEBI" id="CHEBI:17976"/>
        <dbReference type="ChEBI" id="CHEBI:57856"/>
        <dbReference type="ChEBI" id="CHEBI:59789"/>
        <dbReference type="ChEBI" id="CHEBI:84422"/>
        <dbReference type="EC" id="2.1.1.64"/>
    </reaction>
</comment>
<dbReference type="NCBIfam" id="TIGR01983">
    <property type="entry name" value="UbiG"/>
    <property type="match status" value="1"/>
</dbReference>
<feature type="binding site" evidence="5">
    <location>
        <position position="37"/>
    </location>
    <ligand>
        <name>S-adenosyl-L-methionine</name>
        <dbReference type="ChEBI" id="CHEBI:59789"/>
    </ligand>
</feature>
<dbReference type="GO" id="GO:0010420">
    <property type="term" value="F:polyprenyldihydroxybenzoate methyltransferase activity"/>
    <property type="evidence" value="ECO:0007669"/>
    <property type="project" value="InterPro"/>
</dbReference>
<name>E0XX68_9PROT</name>
<dbReference type="EC" id="2.1.1.222" evidence="5"/>
<feature type="binding site" evidence="5">
    <location>
        <position position="93"/>
    </location>
    <ligand>
        <name>S-adenosyl-L-methionine</name>
        <dbReference type="ChEBI" id="CHEBI:59789"/>
    </ligand>
</feature>
<dbReference type="AlphaFoldDB" id="E0XX68"/>
<comment type="function">
    <text evidence="5">O-methyltransferase that catalyzes the 2 O-methylation steps in the ubiquinone biosynthetic pathway.</text>
</comment>
<comment type="pathway">
    <text evidence="5">Cofactor biosynthesis; ubiquinone biosynthesis.</text>
</comment>
<comment type="catalytic activity">
    <reaction evidence="5">
        <text>a 3-(all-trans-polyprenyl)benzene-1,2-diol + S-adenosyl-L-methionine = a 2-methoxy-6-(all-trans-polyprenyl)phenol + S-adenosyl-L-homocysteine + H(+)</text>
        <dbReference type="Rhea" id="RHEA:31411"/>
        <dbReference type="Rhea" id="RHEA-COMP:9550"/>
        <dbReference type="Rhea" id="RHEA-COMP:9551"/>
        <dbReference type="ChEBI" id="CHEBI:15378"/>
        <dbReference type="ChEBI" id="CHEBI:57856"/>
        <dbReference type="ChEBI" id="CHEBI:59789"/>
        <dbReference type="ChEBI" id="CHEBI:62729"/>
        <dbReference type="ChEBI" id="CHEBI:62731"/>
        <dbReference type="EC" id="2.1.1.222"/>
    </reaction>
</comment>
<dbReference type="Pfam" id="PF13489">
    <property type="entry name" value="Methyltransf_23"/>
    <property type="match status" value="1"/>
</dbReference>
<keyword evidence="4 5" id="KW-0949">S-adenosyl-L-methionine</keyword>
<evidence type="ECO:0000256" key="4">
    <source>
        <dbReference type="ARBA" id="ARBA00022691"/>
    </source>
</evidence>
<dbReference type="EMBL" id="GU474907">
    <property type="protein sequence ID" value="ADI19009.1"/>
    <property type="molecule type" value="Genomic_DNA"/>
</dbReference>
<reference evidence="6" key="1">
    <citation type="journal article" date="2011" name="Environ. Microbiol.">
        <title>Time-series analyses of Monterey Bay coastal microbial picoplankton using a 'genome proxy' microarray.</title>
        <authorList>
            <person name="Rich V.I."/>
            <person name="Pham V.D."/>
            <person name="Eppley J."/>
            <person name="Shi Y."/>
            <person name="DeLong E.F."/>
        </authorList>
    </citation>
    <scope>NUCLEOTIDE SEQUENCE</scope>
</reference>
<keyword evidence="2 5" id="KW-0808">Transferase</keyword>
<gene>
    <name evidence="5" type="primary">ubiG</name>
</gene>
<accession>E0XX68</accession>
<comment type="similarity">
    <text evidence="5">Belongs to the methyltransferase superfamily. UbiG/COQ3 family.</text>
</comment>
<dbReference type="CDD" id="cd02440">
    <property type="entry name" value="AdoMet_MTases"/>
    <property type="match status" value="1"/>
</dbReference>
<evidence type="ECO:0000256" key="5">
    <source>
        <dbReference type="HAMAP-Rule" id="MF_00472"/>
    </source>
</evidence>
<proteinExistence type="inferred from homology"/>
<sequence>MVTTVDQREIDNFAALSDDWWDTRGPMALLHAFTPIRIDYILASIERFLPKKARSAAPALRPLTGLRILDIGCGGGLLAEPMARLGATMTGIDVTEAAISAATAHAKQADLAINYHCSTAEKLASMGVTFDVIYASEVIEHVADRGLFIKAIASMLDPKGVVVVTTINRSLPALLLAKFALEYVVRLVPAGTHDPRKFVQPNELRQEFAAAGIMLDDMTGLTPRPDGSFKQTGNLAINYAASGGFI</sequence>
<protein>
    <recommendedName>
        <fullName evidence="5">Ubiquinone biosynthesis O-methyltransferase</fullName>
    </recommendedName>
    <alternativeName>
        <fullName evidence="5">2-polyprenyl-6-hydroxyphenol methylase</fullName>
        <ecNumber evidence="5">2.1.1.222</ecNumber>
    </alternativeName>
    <alternativeName>
        <fullName evidence="5">3-demethylubiquinone 3-O-methyltransferase</fullName>
        <ecNumber evidence="5">2.1.1.64</ecNumber>
    </alternativeName>
</protein>
<evidence type="ECO:0000256" key="2">
    <source>
        <dbReference type="ARBA" id="ARBA00022679"/>
    </source>
</evidence>
<dbReference type="GO" id="GO:0032259">
    <property type="term" value="P:methylation"/>
    <property type="evidence" value="ECO:0007669"/>
    <property type="project" value="UniProtKB-KW"/>
</dbReference>
<feature type="binding site" evidence="5">
    <location>
        <position position="72"/>
    </location>
    <ligand>
        <name>S-adenosyl-L-methionine</name>
        <dbReference type="ChEBI" id="CHEBI:59789"/>
    </ligand>
</feature>
<keyword evidence="1 5" id="KW-0489">Methyltransferase</keyword>
<organism evidence="6">
    <name type="scientific">uncultured alpha proteobacterium HF0070_05I22</name>
    <dbReference type="NCBI Taxonomy" id="710803"/>
    <lineage>
        <taxon>Bacteria</taxon>
        <taxon>Pseudomonadati</taxon>
        <taxon>Pseudomonadota</taxon>
        <taxon>Alphaproteobacteria</taxon>
        <taxon>environmental samples</taxon>
    </lineage>
</organism>
<dbReference type="InterPro" id="IPR010233">
    <property type="entry name" value="UbiG_MeTrfase"/>
</dbReference>